<reference evidence="2" key="1">
    <citation type="submission" date="2023-04" db="EMBL/GenBank/DDBJ databases">
        <title>The human skin virome in hidradenitis suppurativa patients.</title>
        <authorList>
            <person name="Jansen D."/>
        </authorList>
    </citation>
    <scope>NUCLEOTIDE SEQUENCE</scope>
    <source>
        <strain evidence="2">VC3_JansenPhageH</strain>
    </source>
</reference>
<proteinExistence type="predicted"/>
<dbReference type="NCBIfam" id="TIGR01538">
    <property type="entry name" value="portal_SPP1"/>
    <property type="match status" value="1"/>
</dbReference>
<name>A0AA49X4E9_9VIRU</name>
<evidence type="ECO:0000313" key="2">
    <source>
        <dbReference type="EMBL" id="WLJ25918.1"/>
    </source>
</evidence>
<organism evidence="2">
    <name type="scientific">Firmicutes phage HS11</name>
    <dbReference type="NCBI Taxonomy" id="3056393"/>
    <lineage>
        <taxon>Viruses</taxon>
    </lineage>
</organism>
<dbReference type="EMBL" id="OQ890319">
    <property type="protein sequence ID" value="WLJ25918.1"/>
    <property type="molecule type" value="Genomic_DNA"/>
</dbReference>
<sequence>MISECAVENLLNNFRRRKNRPLLLPTTLRTNPEEEMKEPSIREIKKWIGKHESGILRYDYLEKLYQGFHDIFFAPEKEAWKPDNRLAVNFPRYITETFCGYGYGIPIKVTHPDEKVDAVIQNFGRGNEITDHDSEMVRKCCIYGHAYEYMYQNERAETKITACSPKNVIVVYANDMTGRALFAIRYGYKSAEEYEDKKDAIKYSGEPFGEILYRDRIVQFSDGKIGEEKPNPYGYIPIVEWRLNDDRIGIYEQVAGLVESYNFTIAEKANDVDAFAEAYLEILGAEVDEEGVRRIRDDRVINFFGGDSAKDVLVQFLQKPTADGTQENLLNRLENLIYQISMVANITDDSFGTSTTGVALAYKLQAMSNLATTFDRKIEKSLRKRYKIFCSLSTNTASVDAYRDIDIKFTRNIPRNIAEEAQVAQAVEGIVSREAQIALLSFIRDPKAELKKVEEENRAEIPTDDPFHMVTENGEK</sequence>
<dbReference type="InterPro" id="IPR006428">
    <property type="entry name" value="Portal_SPP1-type"/>
</dbReference>
<accession>A0AA49X4E9</accession>
<protein>
    <submittedName>
        <fullName evidence="2">Portal protein</fullName>
    </submittedName>
</protein>
<feature type="region of interest" description="Disordered" evidence="1">
    <location>
        <begin position="454"/>
        <end position="476"/>
    </location>
</feature>
<evidence type="ECO:0000256" key="1">
    <source>
        <dbReference type="SAM" id="MobiDB-lite"/>
    </source>
</evidence>
<dbReference type="Pfam" id="PF05133">
    <property type="entry name" value="SPP1_portal"/>
    <property type="match status" value="1"/>
</dbReference>
<dbReference type="InterPro" id="IPR021145">
    <property type="entry name" value="Portal_protein_SPP1_Gp6-like"/>
</dbReference>